<evidence type="ECO:0000256" key="4">
    <source>
        <dbReference type="ARBA" id="ARBA00022695"/>
    </source>
</evidence>
<keyword evidence="7" id="KW-0479">Metal-binding</keyword>
<dbReference type="GO" id="GO:0042025">
    <property type="term" value="C:host cell nucleus"/>
    <property type="evidence" value="ECO:0007669"/>
    <property type="project" value="UniProtKB-SubCell"/>
</dbReference>
<dbReference type="GO" id="GO:0000166">
    <property type="term" value="F:nucleotide binding"/>
    <property type="evidence" value="ECO:0007669"/>
    <property type="project" value="UniProtKB-KW"/>
</dbReference>
<keyword evidence="5" id="KW-0235">DNA replication</keyword>
<keyword evidence="9" id="KW-0255">Endonuclease</keyword>
<evidence type="ECO:0000256" key="2">
    <source>
        <dbReference type="ARBA" id="ARBA00022562"/>
    </source>
</evidence>
<organism evidence="15">
    <name type="scientific">Pavo cristatus Genomoviridae sp</name>
    <dbReference type="NCBI Taxonomy" id="2814970"/>
    <lineage>
        <taxon>Viruses</taxon>
        <taxon>Monodnaviria</taxon>
        <taxon>Shotokuvirae</taxon>
        <taxon>Cressdnaviricota</taxon>
        <taxon>Repensiviricetes</taxon>
        <taxon>Geplafuvirales</taxon>
        <taxon>Genomoviridae</taxon>
    </lineage>
</organism>
<keyword evidence="8" id="KW-0547">Nucleotide-binding</keyword>
<dbReference type="GO" id="GO:0016787">
    <property type="term" value="F:hydrolase activity"/>
    <property type="evidence" value="ECO:0007669"/>
    <property type="project" value="UniProtKB-KW"/>
</dbReference>
<dbReference type="GO" id="GO:0003677">
    <property type="term" value="F:DNA binding"/>
    <property type="evidence" value="ECO:0007669"/>
    <property type="project" value="UniProtKB-KW"/>
</dbReference>
<dbReference type="GO" id="GO:0016779">
    <property type="term" value="F:nucleotidyltransferase activity"/>
    <property type="evidence" value="ECO:0007669"/>
    <property type="project" value="UniProtKB-KW"/>
</dbReference>
<evidence type="ECO:0000256" key="3">
    <source>
        <dbReference type="ARBA" id="ARBA00022679"/>
    </source>
</evidence>
<dbReference type="GO" id="GO:0006260">
    <property type="term" value="P:DNA replication"/>
    <property type="evidence" value="ECO:0007669"/>
    <property type="project" value="UniProtKB-KW"/>
</dbReference>
<evidence type="ECO:0000256" key="1">
    <source>
        <dbReference type="ARBA" id="ARBA00004147"/>
    </source>
</evidence>
<evidence type="ECO:0000256" key="6">
    <source>
        <dbReference type="ARBA" id="ARBA00022722"/>
    </source>
</evidence>
<dbReference type="Pfam" id="PF00799">
    <property type="entry name" value="Gemini_AL1"/>
    <property type="match status" value="1"/>
</dbReference>
<reference evidence="15" key="1">
    <citation type="submission" date="2020-10" db="EMBL/GenBank/DDBJ databases">
        <title>CRESS DNA virus dark matter in the feces of wild birds.</title>
        <authorList>
            <person name="Yang S."/>
            <person name="Zhang W."/>
        </authorList>
    </citation>
    <scope>NUCLEOTIDE SEQUENCE</scope>
    <source>
        <strain evidence="15">Blp75gen5</strain>
    </source>
</reference>
<comment type="subcellular location">
    <subcellularLocation>
        <location evidence="1">Host nucleus</location>
    </subcellularLocation>
</comment>
<dbReference type="PROSITE" id="PS52020">
    <property type="entry name" value="CRESS_DNA_REP"/>
    <property type="match status" value="1"/>
</dbReference>
<keyword evidence="3" id="KW-0808">Transferase</keyword>
<dbReference type="GO" id="GO:0046872">
    <property type="term" value="F:metal ion binding"/>
    <property type="evidence" value="ECO:0007669"/>
    <property type="project" value="UniProtKB-KW"/>
</dbReference>
<accession>A0A8E7G1G1</accession>
<evidence type="ECO:0000313" key="15">
    <source>
        <dbReference type="EMBL" id="QVW56492.1"/>
    </source>
</evidence>
<feature type="domain" description="CRESS-DNA virus Rep endonuclease" evidence="14">
    <location>
        <begin position="13"/>
        <end position="115"/>
    </location>
</feature>
<keyword evidence="11" id="KW-0190">Covalent protein-DNA linkage</keyword>
<feature type="region of interest" description="Disordered" evidence="13">
    <location>
        <begin position="230"/>
        <end position="251"/>
    </location>
</feature>
<keyword evidence="4" id="KW-0548">Nucleotidyltransferase</keyword>
<evidence type="ECO:0000256" key="5">
    <source>
        <dbReference type="ARBA" id="ARBA00022705"/>
    </source>
</evidence>
<keyword evidence="12" id="KW-0238">DNA-binding</keyword>
<evidence type="ECO:0000256" key="7">
    <source>
        <dbReference type="ARBA" id="ARBA00022723"/>
    </source>
</evidence>
<dbReference type="InterPro" id="IPR049912">
    <property type="entry name" value="CRESS_DNA_REP"/>
</dbReference>
<keyword evidence="2" id="KW-1048">Host nucleus</keyword>
<proteinExistence type="predicted"/>
<keyword evidence="6" id="KW-0540">Nuclease</keyword>
<dbReference type="GO" id="GO:0004519">
    <property type="term" value="F:endonuclease activity"/>
    <property type="evidence" value="ECO:0007669"/>
    <property type="project" value="UniProtKB-KW"/>
</dbReference>
<dbReference type="EMBL" id="MW182954">
    <property type="protein sequence ID" value="QVW56492.1"/>
    <property type="molecule type" value="Genomic_DNA"/>
</dbReference>
<evidence type="ECO:0000256" key="12">
    <source>
        <dbReference type="ARBA" id="ARBA00023125"/>
    </source>
</evidence>
<evidence type="ECO:0000256" key="13">
    <source>
        <dbReference type="SAM" id="MobiDB-lite"/>
    </source>
</evidence>
<evidence type="ECO:0000256" key="8">
    <source>
        <dbReference type="ARBA" id="ARBA00022741"/>
    </source>
</evidence>
<keyword evidence="10" id="KW-0378">Hydrolase</keyword>
<evidence type="ECO:0000256" key="11">
    <source>
        <dbReference type="ARBA" id="ARBA00023124"/>
    </source>
</evidence>
<evidence type="ECO:0000259" key="14">
    <source>
        <dbReference type="PROSITE" id="PS52020"/>
    </source>
</evidence>
<evidence type="ECO:0000256" key="10">
    <source>
        <dbReference type="ARBA" id="ARBA00022801"/>
    </source>
</evidence>
<protein>
    <submittedName>
        <fullName evidence="15">Replication-associated protein</fullName>
    </submittedName>
</protein>
<evidence type="ECO:0000256" key="9">
    <source>
        <dbReference type="ARBA" id="ARBA00022759"/>
    </source>
</evidence>
<sequence>MASSQNGNSTEFRLRAKRILLTYSQVGEQWDHSHIARLIGRLGARGVVCREMHRDGGVHYHALLFFDTTYHTRDVTAFDAGGAHPNIKPIRWTPRKAYDYVCKDGDPVFCNITDDDIDGPGKDQRSAWSDIIASPDRDAFFEAIRSLDPRTLVCSFTSIEKYADWAYRDDPLEYESPVTYAERNDWVGSELSEWFEATLAVGRGTGSGRMQLTLCLMIWQEEWNSSIPTNNGWDVRRSSQSQTNTEKNNTSLSANSVFTAATLTHARTRVLTGNGWKEIAYLFT</sequence>
<name>A0A8E7G1G1_9VIRU</name>